<proteinExistence type="predicted"/>
<keyword evidence="2" id="KW-1185">Reference proteome</keyword>
<sequence>MTQIEIAERAKAHWRIYLPNRYARLVSEGKLDREAMAAANLTLMEMETLKLGGANEWEAWEAARDIFVLVDPARDETPDYDE</sequence>
<dbReference type="EMBL" id="JAVRHY010000024">
    <property type="protein sequence ID" value="MDT0619895.1"/>
    <property type="molecule type" value="Genomic_DNA"/>
</dbReference>
<evidence type="ECO:0000313" key="1">
    <source>
        <dbReference type="EMBL" id="MDT0619895.1"/>
    </source>
</evidence>
<protein>
    <submittedName>
        <fullName evidence="1">Uncharacterized protein</fullName>
    </submittedName>
</protein>
<gene>
    <name evidence="1" type="ORF">RM531_15590</name>
</gene>
<dbReference type="RefSeq" id="WP_311660621.1">
    <property type="nucleotide sequence ID" value="NZ_JAVRHY010000024.1"/>
</dbReference>
<evidence type="ECO:0000313" key="2">
    <source>
        <dbReference type="Proteomes" id="UP001259982"/>
    </source>
</evidence>
<reference evidence="1 2" key="1">
    <citation type="submission" date="2023-09" db="EMBL/GenBank/DDBJ databases">
        <authorList>
            <person name="Rey-Velasco X."/>
        </authorList>
    </citation>
    <scope>NUCLEOTIDE SEQUENCE [LARGE SCALE GENOMIC DNA]</scope>
    <source>
        <strain evidence="1 2">P385</strain>
    </source>
</reference>
<accession>A0ABU3BCZ7</accession>
<organism evidence="1 2">
    <name type="scientific">Spectribacter acetivorans</name>
    <dbReference type="NCBI Taxonomy" id="3075603"/>
    <lineage>
        <taxon>Bacteria</taxon>
        <taxon>Pseudomonadati</taxon>
        <taxon>Pseudomonadota</taxon>
        <taxon>Gammaproteobacteria</taxon>
        <taxon>Salinisphaerales</taxon>
        <taxon>Salinisphaeraceae</taxon>
        <taxon>Spectribacter</taxon>
    </lineage>
</organism>
<dbReference type="Proteomes" id="UP001259982">
    <property type="component" value="Unassembled WGS sequence"/>
</dbReference>
<comment type="caution">
    <text evidence="1">The sequence shown here is derived from an EMBL/GenBank/DDBJ whole genome shotgun (WGS) entry which is preliminary data.</text>
</comment>
<name>A0ABU3BCZ7_9GAMM</name>